<evidence type="ECO:0000313" key="2">
    <source>
        <dbReference type="Proteomes" id="UP000065807"/>
    </source>
</evidence>
<dbReference type="InterPro" id="IPR021454">
    <property type="entry name" value="DUF3105"/>
</dbReference>
<dbReference type="AlphaFoldDB" id="A0A0K2SJC2"/>
<gene>
    <name evidence="1" type="ORF">LIP_1092</name>
</gene>
<dbReference type="KEGG" id="lpil:LIP_1092"/>
<organism evidence="1 2">
    <name type="scientific">Limnochorda pilosa</name>
    <dbReference type="NCBI Taxonomy" id="1555112"/>
    <lineage>
        <taxon>Bacteria</taxon>
        <taxon>Bacillati</taxon>
        <taxon>Bacillota</taxon>
        <taxon>Limnochordia</taxon>
        <taxon>Limnochordales</taxon>
        <taxon>Limnochordaceae</taxon>
        <taxon>Limnochorda</taxon>
    </lineage>
</organism>
<sequence>MVTGLVVWRLGAGSPPVPALAAVENVPVEGRQHVPASVSPEYRSLPPTSGPHYDGVALPGFHETLPQLGLLVHNLEHGHVVIYYHPDALSDEVAEHLQKLTRWYTGPWDAVLAVPWRDDPEHPLILTAWGKRLPLRAYDRAAVDAFVDAYRGRGPEHPVR</sequence>
<accession>A0A0K2SJC2</accession>
<proteinExistence type="predicted"/>
<dbReference type="RefSeq" id="WP_068135147.1">
    <property type="nucleotide sequence ID" value="NZ_AP014924.1"/>
</dbReference>
<protein>
    <recommendedName>
        <fullName evidence="3">DUF3105 domain-containing protein</fullName>
    </recommendedName>
</protein>
<reference evidence="2" key="2">
    <citation type="journal article" date="2016" name="Int. J. Syst. Evol. Microbiol.">
        <title>Complete genome sequence and cell structure of Limnochorda pilosa, a Gram-negative spore-former within the phylum Firmicutes.</title>
        <authorList>
            <person name="Watanabe M."/>
            <person name="Kojima H."/>
            <person name="Fukui M."/>
        </authorList>
    </citation>
    <scope>NUCLEOTIDE SEQUENCE [LARGE SCALE GENOMIC DNA]</scope>
    <source>
        <strain evidence="2">HC45</strain>
    </source>
</reference>
<evidence type="ECO:0008006" key="3">
    <source>
        <dbReference type="Google" id="ProtNLM"/>
    </source>
</evidence>
<dbReference type="EMBL" id="AP014924">
    <property type="protein sequence ID" value="BAS26949.1"/>
    <property type="molecule type" value="Genomic_DNA"/>
</dbReference>
<reference evidence="2" key="1">
    <citation type="submission" date="2015-07" db="EMBL/GenBank/DDBJ databases">
        <title>Complete genome sequence and phylogenetic analysis of Limnochorda pilosa.</title>
        <authorList>
            <person name="Watanabe M."/>
            <person name="Kojima H."/>
            <person name="Fukui M."/>
        </authorList>
    </citation>
    <scope>NUCLEOTIDE SEQUENCE [LARGE SCALE GENOMIC DNA]</scope>
    <source>
        <strain evidence="2">HC45</strain>
    </source>
</reference>
<name>A0A0K2SJC2_LIMPI</name>
<dbReference type="Pfam" id="PF11303">
    <property type="entry name" value="DUF3105"/>
    <property type="match status" value="1"/>
</dbReference>
<keyword evidence="2" id="KW-1185">Reference proteome</keyword>
<dbReference type="STRING" id="1555112.LIP_1092"/>
<dbReference type="OrthoDB" id="9809840at2"/>
<dbReference type="PATRIC" id="fig|1555112.3.peg.1140"/>
<evidence type="ECO:0000313" key="1">
    <source>
        <dbReference type="EMBL" id="BAS26949.1"/>
    </source>
</evidence>
<dbReference type="Proteomes" id="UP000065807">
    <property type="component" value="Chromosome"/>
</dbReference>